<dbReference type="Gene3D" id="3.90.1260.10">
    <property type="entry name" value="Argininosuccinate synthetase, chain A, domain 2"/>
    <property type="match status" value="1"/>
</dbReference>
<dbReference type="PROSITE" id="PS00565">
    <property type="entry name" value="ARGININOSUCCIN_SYN_2"/>
    <property type="match status" value="1"/>
</dbReference>
<keyword evidence="5" id="KW-0028">Amino-acid biosynthesis</keyword>
<dbReference type="SUPFAM" id="SSF52402">
    <property type="entry name" value="Adenine nucleotide alpha hydrolases-like"/>
    <property type="match status" value="1"/>
</dbReference>
<dbReference type="SUPFAM" id="SSF69864">
    <property type="entry name" value="Argininosuccinate synthetase, C-terminal domain"/>
    <property type="match status" value="1"/>
</dbReference>
<dbReference type="Pfam" id="PF20979">
    <property type="entry name" value="Arginosuc_syn_C"/>
    <property type="match status" value="1"/>
</dbReference>
<dbReference type="GO" id="GO:0004055">
    <property type="term" value="F:argininosuccinate synthase activity"/>
    <property type="evidence" value="ECO:0007669"/>
    <property type="project" value="UniProtKB-EC"/>
</dbReference>
<dbReference type="GO" id="GO:0005737">
    <property type="term" value="C:cytoplasm"/>
    <property type="evidence" value="ECO:0007669"/>
    <property type="project" value="TreeGrafter"/>
</dbReference>
<evidence type="ECO:0000256" key="4">
    <source>
        <dbReference type="ARBA" id="ARBA00022598"/>
    </source>
</evidence>
<evidence type="ECO:0000256" key="7">
    <source>
        <dbReference type="ARBA" id="ARBA00022840"/>
    </source>
</evidence>
<dbReference type="InterPro" id="IPR018223">
    <property type="entry name" value="Arginosuc_synth_CS"/>
</dbReference>
<reference evidence="10 11" key="1">
    <citation type="submission" date="2014-08" db="EMBL/GenBank/DDBJ databases">
        <authorList>
            <person name="Moulin Lionel"/>
        </authorList>
    </citation>
    <scope>NUCLEOTIDE SEQUENCE [LARGE SCALE GENOMIC DNA]</scope>
</reference>
<evidence type="ECO:0000256" key="5">
    <source>
        <dbReference type="ARBA" id="ARBA00022605"/>
    </source>
</evidence>
<evidence type="ECO:0000259" key="9">
    <source>
        <dbReference type="Pfam" id="PF20979"/>
    </source>
</evidence>
<keyword evidence="3" id="KW-0055">Arginine biosynthesis</keyword>
<keyword evidence="6" id="KW-0547">Nucleotide-binding</keyword>
<dbReference type="AlphaFoldDB" id="A0A090G5J1"/>
<dbReference type="PANTHER" id="PTHR11587">
    <property type="entry name" value="ARGININOSUCCINATE SYNTHASE"/>
    <property type="match status" value="1"/>
</dbReference>
<dbReference type="InterPro" id="IPR001518">
    <property type="entry name" value="Arginosuc_synth"/>
</dbReference>
<dbReference type="GO" id="GO:0000053">
    <property type="term" value="P:argininosuccinate metabolic process"/>
    <property type="evidence" value="ECO:0007669"/>
    <property type="project" value="TreeGrafter"/>
</dbReference>
<dbReference type="NCBIfam" id="TIGR00032">
    <property type="entry name" value="argG"/>
    <property type="match status" value="1"/>
</dbReference>
<dbReference type="GO" id="GO:0006526">
    <property type="term" value="P:L-arginine biosynthetic process"/>
    <property type="evidence" value="ECO:0007669"/>
    <property type="project" value="UniProtKB-UniPathway"/>
</dbReference>
<dbReference type="InterPro" id="IPR048268">
    <property type="entry name" value="Arginosuc_syn_C"/>
</dbReference>
<dbReference type="PROSITE" id="PS00564">
    <property type="entry name" value="ARGININOSUCCIN_SYN_1"/>
    <property type="match status" value="1"/>
</dbReference>
<dbReference type="Gene3D" id="3.40.50.620">
    <property type="entry name" value="HUPs"/>
    <property type="match status" value="1"/>
</dbReference>
<name>A0A090G5J1_MESPL</name>
<dbReference type="InterPro" id="IPR014729">
    <property type="entry name" value="Rossmann-like_a/b/a_fold"/>
</dbReference>
<dbReference type="InterPro" id="IPR048267">
    <property type="entry name" value="Arginosuc_syn_N"/>
</dbReference>
<dbReference type="GO" id="GO:0005524">
    <property type="term" value="F:ATP binding"/>
    <property type="evidence" value="ECO:0007669"/>
    <property type="project" value="UniProtKB-KW"/>
</dbReference>
<comment type="pathway">
    <text evidence="1">Amino-acid biosynthesis; L-arginine biosynthesis; L-arginine from L-ornithine and carbamoyl phosphate: step 2/3.</text>
</comment>
<evidence type="ECO:0000256" key="2">
    <source>
        <dbReference type="ARBA" id="ARBA00012286"/>
    </source>
</evidence>
<evidence type="ECO:0000259" key="8">
    <source>
        <dbReference type="Pfam" id="PF00764"/>
    </source>
</evidence>
<dbReference type="InterPro" id="IPR024074">
    <property type="entry name" value="AS_cat/multimer_dom_body"/>
</dbReference>
<evidence type="ECO:0000313" key="10">
    <source>
        <dbReference type="EMBL" id="CDX52808.1"/>
    </source>
</evidence>
<dbReference type="Proteomes" id="UP000046122">
    <property type="component" value="Unassembled WGS sequence"/>
</dbReference>
<dbReference type="EC" id="6.3.4.5" evidence="2"/>
<evidence type="ECO:0000256" key="1">
    <source>
        <dbReference type="ARBA" id="ARBA00004967"/>
    </source>
</evidence>
<keyword evidence="4 10" id="KW-0436">Ligase</keyword>
<dbReference type="PANTHER" id="PTHR11587:SF2">
    <property type="entry name" value="ARGININOSUCCINATE SYNTHASE"/>
    <property type="match status" value="1"/>
</dbReference>
<sequence length="431" mass="47786">MDSGFVGASSGAYLADYVLQPGNAPEGATYLLLYSGGLDTSCCIKYINDELKGSVVALTCDVGQAENFDDIRSKAISLGAEFVFKDVKCDFYTKYISKAIRLNACYFDGHPLASSLSRQIVSDCAVEVAKQRDLRIIAHGATGRGNDSFRFDNALLSRLEGVKIVAPIRNNQLDRDREIEFAQRHNIPVSATRKSPYSVDENMWGREIEAGLLDDLSFSLPSEALAWVKLPPLASRQSRVSIKFHAGLPTRIDLEDESGRDELSNIVQAIMRLNTFLGAYGIGLHDHLEERASGVKVRELHESPAATLIIRAHKILEHASLTPIELSTKRYLETRWVQSMVSGRADPVVYCIDEFANVANRRVAGEVTFKIMAGQYFTESLRPVYGLDFRSLYGESQSARFNQDLVAPAIELMDGPMRQALRNHEVASRTV</sequence>
<evidence type="ECO:0000256" key="3">
    <source>
        <dbReference type="ARBA" id="ARBA00022571"/>
    </source>
</evidence>
<evidence type="ECO:0000313" key="11">
    <source>
        <dbReference type="Proteomes" id="UP000046122"/>
    </source>
</evidence>
<proteinExistence type="predicted"/>
<evidence type="ECO:0000256" key="6">
    <source>
        <dbReference type="ARBA" id="ARBA00022741"/>
    </source>
</evidence>
<feature type="domain" description="Arginosuccinate synthase-like N-terminal" evidence="8">
    <location>
        <begin position="31"/>
        <end position="188"/>
    </location>
</feature>
<keyword evidence="7" id="KW-0067">ATP-binding</keyword>
<gene>
    <name evidence="10" type="ORF">MPL3365_170107</name>
</gene>
<feature type="domain" description="Arginosuccinate synthase C-terminal" evidence="9">
    <location>
        <begin position="197"/>
        <end position="378"/>
    </location>
</feature>
<protein>
    <recommendedName>
        <fullName evidence="2">argininosuccinate synthase</fullName>
        <ecNumber evidence="2">6.3.4.5</ecNumber>
    </recommendedName>
</protein>
<dbReference type="UniPathway" id="UPA00068">
    <property type="reaction ID" value="UER00113"/>
</dbReference>
<dbReference type="EMBL" id="CCNE01000009">
    <property type="protein sequence ID" value="CDX52808.1"/>
    <property type="molecule type" value="Genomic_DNA"/>
</dbReference>
<accession>A0A090G5J1</accession>
<dbReference type="GO" id="GO:0000050">
    <property type="term" value="P:urea cycle"/>
    <property type="evidence" value="ECO:0007669"/>
    <property type="project" value="TreeGrafter"/>
</dbReference>
<dbReference type="Pfam" id="PF00764">
    <property type="entry name" value="Arginosuc_synth"/>
    <property type="match status" value="1"/>
</dbReference>
<organism evidence="10 11">
    <name type="scientific">Mesorhizobium plurifarium</name>
    <dbReference type="NCBI Taxonomy" id="69974"/>
    <lineage>
        <taxon>Bacteria</taxon>
        <taxon>Pseudomonadati</taxon>
        <taxon>Pseudomonadota</taxon>
        <taxon>Alphaproteobacteria</taxon>
        <taxon>Hyphomicrobiales</taxon>
        <taxon>Phyllobacteriaceae</taxon>
        <taxon>Mesorhizobium</taxon>
    </lineage>
</organism>